<evidence type="ECO:0000256" key="2">
    <source>
        <dbReference type="ARBA" id="ARBA00007246"/>
    </source>
</evidence>
<dbReference type="Proteomes" id="UP000245168">
    <property type="component" value="Unassembled WGS sequence"/>
</dbReference>
<sequence length="339" mass="37905">MNRLTRIFARRREEGTALITAVLVTALMAVIAVELVDQTRFALFRTANVDRRDAAYWYAMGAREFSESVLLRSGPAEREVMRPVEPWLAGPQTFPIEDGALTGHIRDGNNCLNLNAMAGDGAEGAAGMEPGLTSEDVRVMFSVLLERLGADPGRIETLKAQIVDWIDEDAWREPGGAEDDAYRAFDPPLRAANQPMVEIEELLVLPAMTPELFERIRPFVCVRPDPRQPPLNLNTLQLEQAVLLTALFQGRLTVGDAEAVLLQRPAEGYDDVEAFFKHPAIVALEPELAMREAVTLRSRWFEIDVTVRLDETEFSLFQTSELTPDGRMLRLSQRFGAVR</sequence>
<dbReference type="InterPro" id="IPR038072">
    <property type="entry name" value="GspK_central_sf"/>
</dbReference>
<dbReference type="EMBL" id="QEXV01000004">
    <property type="protein sequence ID" value="PWE17111.1"/>
    <property type="molecule type" value="Genomic_DNA"/>
</dbReference>
<evidence type="ECO:0000256" key="6">
    <source>
        <dbReference type="ARBA" id="ARBA00022692"/>
    </source>
</evidence>
<comment type="subcellular location">
    <subcellularLocation>
        <location evidence="1 10">Cell inner membrane</location>
    </subcellularLocation>
</comment>
<evidence type="ECO:0000256" key="5">
    <source>
        <dbReference type="ARBA" id="ARBA00022519"/>
    </source>
</evidence>
<dbReference type="PIRSF" id="PIRSF002786">
    <property type="entry name" value="XcpX"/>
    <property type="match status" value="1"/>
</dbReference>
<name>A0A2U2BSY1_9PROT</name>
<evidence type="ECO:0000256" key="4">
    <source>
        <dbReference type="ARBA" id="ARBA00022475"/>
    </source>
</evidence>
<keyword evidence="3 10" id="KW-0813">Transport</keyword>
<proteinExistence type="inferred from homology"/>
<dbReference type="InterPro" id="IPR049179">
    <property type="entry name" value="T2SSK_SAM-like_2nd"/>
</dbReference>
<keyword evidence="7" id="KW-0653">Protein transport</keyword>
<evidence type="ECO:0000259" key="12">
    <source>
        <dbReference type="Pfam" id="PF21687"/>
    </source>
</evidence>
<dbReference type="Pfam" id="PF03934">
    <property type="entry name" value="T2SSK"/>
    <property type="match status" value="1"/>
</dbReference>
<organism evidence="13 14">
    <name type="scientific">Marinicauda salina</name>
    <dbReference type="NCBI Taxonomy" id="2135793"/>
    <lineage>
        <taxon>Bacteria</taxon>
        <taxon>Pseudomonadati</taxon>
        <taxon>Pseudomonadota</taxon>
        <taxon>Alphaproteobacteria</taxon>
        <taxon>Maricaulales</taxon>
        <taxon>Maricaulaceae</taxon>
        <taxon>Marinicauda</taxon>
    </lineage>
</organism>
<keyword evidence="9 10" id="KW-0472">Membrane</keyword>
<gene>
    <name evidence="13" type="ORF">DDZ18_10455</name>
</gene>
<dbReference type="GO" id="GO:0009306">
    <property type="term" value="P:protein secretion"/>
    <property type="evidence" value="ECO:0007669"/>
    <property type="project" value="InterPro"/>
</dbReference>
<evidence type="ECO:0000256" key="8">
    <source>
        <dbReference type="ARBA" id="ARBA00022989"/>
    </source>
</evidence>
<evidence type="ECO:0000256" key="3">
    <source>
        <dbReference type="ARBA" id="ARBA00022448"/>
    </source>
</evidence>
<evidence type="ECO:0000259" key="11">
    <source>
        <dbReference type="Pfam" id="PF03934"/>
    </source>
</evidence>
<dbReference type="SUPFAM" id="SSF158544">
    <property type="entry name" value="GspK insert domain-like"/>
    <property type="match status" value="2"/>
</dbReference>
<keyword evidence="14" id="KW-1185">Reference proteome</keyword>
<evidence type="ECO:0000313" key="13">
    <source>
        <dbReference type="EMBL" id="PWE17111.1"/>
    </source>
</evidence>
<dbReference type="Gene3D" id="1.10.40.60">
    <property type="entry name" value="EpsJ-like"/>
    <property type="match status" value="2"/>
</dbReference>
<dbReference type="RefSeq" id="WP_109253335.1">
    <property type="nucleotide sequence ID" value="NZ_QEXV01000004.1"/>
</dbReference>
<dbReference type="PANTHER" id="PTHR38831:SF1">
    <property type="entry name" value="TYPE II SECRETION SYSTEM PROTEIN K-RELATED"/>
    <property type="match status" value="1"/>
</dbReference>
<evidence type="ECO:0000256" key="7">
    <source>
        <dbReference type="ARBA" id="ARBA00022927"/>
    </source>
</evidence>
<protein>
    <recommendedName>
        <fullName evidence="10">Type II secretion system protein K</fullName>
    </recommendedName>
</protein>
<evidence type="ECO:0000256" key="1">
    <source>
        <dbReference type="ARBA" id="ARBA00004533"/>
    </source>
</evidence>
<reference evidence="14" key="1">
    <citation type="submission" date="2018-05" db="EMBL/GenBank/DDBJ databases">
        <authorList>
            <person name="Liu B.-T."/>
        </authorList>
    </citation>
    <scope>NUCLEOTIDE SEQUENCE [LARGE SCALE GENOMIC DNA]</scope>
    <source>
        <strain evidence="14">WD6-1</strain>
    </source>
</reference>
<dbReference type="InterPro" id="IPR045584">
    <property type="entry name" value="Pilin-like"/>
</dbReference>
<keyword evidence="5 10" id="KW-0997">Cell inner membrane</keyword>
<dbReference type="SUPFAM" id="SSF54523">
    <property type="entry name" value="Pili subunits"/>
    <property type="match status" value="1"/>
</dbReference>
<evidence type="ECO:0000313" key="14">
    <source>
        <dbReference type="Proteomes" id="UP000245168"/>
    </source>
</evidence>
<dbReference type="InterPro" id="IPR005628">
    <property type="entry name" value="GspK"/>
</dbReference>
<comment type="similarity">
    <text evidence="2 10">Belongs to the GSP K family.</text>
</comment>
<dbReference type="GO" id="GO:0005886">
    <property type="term" value="C:plasma membrane"/>
    <property type="evidence" value="ECO:0007669"/>
    <property type="project" value="UniProtKB-SubCell"/>
</dbReference>
<evidence type="ECO:0000256" key="9">
    <source>
        <dbReference type="ARBA" id="ARBA00023136"/>
    </source>
</evidence>
<dbReference type="InterPro" id="IPR049031">
    <property type="entry name" value="T2SSK_SAM-like_1st"/>
</dbReference>
<dbReference type="OrthoDB" id="9788973at2"/>
<keyword evidence="8" id="KW-1133">Transmembrane helix</keyword>
<evidence type="ECO:0000256" key="10">
    <source>
        <dbReference type="PIRNR" id="PIRNR002786"/>
    </source>
</evidence>
<dbReference type="PANTHER" id="PTHR38831">
    <property type="entry name" value="TYPE II SECRETION SYSTEM PROTEIN K"/>
    <property type="match status" value="1"/>
</dbReference>
<keyword evidence="6" id="KW-0812">Transmembrane</keyword>
<dbReference type="Pfam" id="PF21687">
    <property type="entry name" value="T2SSK_1st"/>
    <property type="match status" value="1"/>
</dbReference>
<keyword evidence="4 10" id="KW-1003">Cell membrane</keyword>
<comment type="caution">
    <text evidence="13">The sequence shown here is derived from an EMBL/GenBank/DDBJ whole genome shotgun (WGS) entry which is preliminary data.</text>
</comment>
<accession>A0A2U2BSY1</accession>
<dbReference type="NCBIfam" id="NF037980">
    <property type="entry name" value="T2SS_GspK"/>
    <property type="match status" value="1"/>
</dbReference>
<feature type="domain" description="T2SS protein K second SAM-like" evidence="11">
    <location>
        <begin position="231"/>
        <end position="291"/>
    </location>
</feature>
<feature type="domain" description="T2SS protein K first SAM-like" evidence="12">
    <location>
        <begin position="110"/>
        <end position="225"/>
    </location>
</feature>
<dbReference type="Gene3D" id="3.30.1300.30">
    <property type="entry name" value="GSPII I/J protein-like"/>
    <property type="match status" value="1"/>
</dbReference>
<dbReference type="AlphaFoldDB" id="A0A2U2BSY1"/>